<dbReference type="GO" id="GO:0005777">
    <property type="term" value="C:peroxisome"/>
    <property type="evidence" value="ECO:0007669"/>
    <property type="project" value="TreeGrafter"/>
</dbReference>
<keyword evidence="10" id="KW-1185">Reference proteome</keyword>
<feature type="compositionally biased region" description="Basic and acidic residues" evidence="7">
    <location>
        <begin position="12"/>
        <end position="22"/>
    </location>
</feature>
<name>A0A8T0EKG1_ARGBR</name>
<keyword evidence="2" id="KW-0575">Peroxidase</keyword>
<dbReference type="GO" id="GO:0042542">
    <property type="term" value="P:response to hydrogen peroxide"/>
    <property type="evidence" value="ECO:0007669"/>
    <property type="project" value="TreeGrafter"/>
</dbReference>
<evidence type="ECO:0000256" key="3">
    <source>
        <dbReference type="ARBA" id="ARBA00022617"/>
    </source>
</evidence>
<evidence type="ECO:0000313" key="10">
    <source>
        <dbReference type="Proteomes" id="UP000807504"/>
    </source>
</evidence>
<dbReference type="InterPro" id="IPR018028">
    <property type="entry name" value="Catalase"/>
</dbReference>
<reference evidence="9" key="1">
    <citation type="journal article" date="2020" name="bioRxiv">
        <title>Chromosome-level reference genome of the European wasp spider Argiope bruennichi: a resource for studies on range expansion and evolutionary adaptation.</title>
        <authorList>
            <person name="Sheffer M.M."/>
            <person name="Hoppe A."/>
            <person name="Krehenwinkel H."/>
            <person name="Uhl G."/>
            <person name="Kuss A.W."/>
            <person name="Jensen L."/>
            <person name="Jensen C."/>
            <person name="Gillespie R.G."/>
            <person name="Hoff K.J."/>
            <person name="Prost S."/>
        </authorList>
    </citation>
    <scope>NUCLEOTIDE SEQUENCE</scope>
</reference>
<dbReference type="GO" id="GO:0042744">
    <property type="term" value="P:hydrogen peroxide catabolic process"/>
    <property type="evidence" value="ECO:0007669"/>
    <property type="project" value="TreeGrafter"/>
</dbReference>
<reference evidence="9" key="2">
    <citation type="submission" date="2020-06" db="EMBL/GenBank/DDBJ databases">
        <authorList>
            <person name="Sheffer M."/>
        </authorList>
    </citation>
    <scope>NUCLEOTIDE SEQUENCE</scope>
</reference>
<feature type="compositionally biased region" description="Gly residues" evidence="7">
    <location>
        <begin position="1"/>
        <end position="11"/>
    </location>
</feature>
<gene>
    <name evidence="9" type="ORF">HNY73_016530</name>
</gene>
<dbReference type="InterPro" id="IPR020835">
    <property type="entry name" value="Catalase_sf"/>
</dbReference>
<protein>
    <submittedName>
        <fullName evidence="9">Catalase like protein</fullName>
    </submittedName>
</protein>
<dbReference type="GO" id="GO:0005739">
    <property type="term" value="C:mitochondrion"/>
    <property type="evidence" value="ECO:0007669"/>
    <property type="project" value="TreeGrafter"/>
</dbReference>
<evidence type="ECO:0000256" key="2">
    <source>
        <dbReference type="ARBA" id="ARBA00022559"/>
    </source>
</evidence>
<feature type="compositionally biased region" description="Basic and acidic residues" evidence="7">
    <location>
        <begin position="33"/>
        <end position="43"/>
    </location>
</feature>
<keyword evidence="5" id="KW-0560">Oxidoreductase</keyword>
<dbReference type="EMBL" id="JABXBU010002227">
    <property type="protein sequence ID" value="KAF8773924.1"/>
    <property type="molecule type" value="Genomic_DNA"/>
</dbReference>
<dbReference type="Pfam" id="PF06628">
    <property type="entry name" value="Catalase-rel"/>
    <property type="match status" value="1"/>
</dbReference>
<dbReference type="PANTHER" id="PTHR11465:SF9">
    <property type="entry name" value="CATALASE"/>
    <property type="match status" value="1"/>
</dbReference>
<dbReference type="GO" id="GO:0004096">
    <property type="term" value="F:catalase activity"/>
    <property type="evidence" value="ECO:0007669"/>
    <property type="project" value="InterPro"/>
</dbReference>
<organism evidence="9 10">
    <name type="scientific">Argiope bruennichi</name>
    <name type="common">Wasp spider</name>
    <name type="synonym">Aranea bruennichi</name>
    <dbReference type="NCBI Taxonomy" id="94029"/>
    <lineage>
        <taxon>Eukaryota</taxon>
        <taxon>Metazoa</taxon>
        <taxon>Ecdysozoa</taxon>
        <taxon>Arthropoda</taxon>
        <taxon>Chelicerata</taxon>
        <taxon>Arachnida</taxon>
        <taxon>Araneae</taxon>
        <taxon>Araneomorphae</taxon>
        <taxon>Entelegynae</taxon>
        <taxon>Araneoidea</taxon>
        <taxon>Araneidae</taxon>
        <taxon>Argiope</taxon>
    </lineage>
</organism>
<comment type="caution">
    <text evidence="9">The sequence shown here is derived from an EMBL/GenBank/DDBJ whole genome shotgun (WGS) entry which is preliminary data.</text>
</comment>
<evidence type="ECO:0000256" key="6">
    <source>
        <dbReference type="ARBA" id="ARBA00023004"/>
    </source>
</evidence>
<evidence type="ECO:0000256" key="1">
    <source>
        <dbReference type="ARBA" id="ARBA00005329"/>
    </source>
</evidence>
<keyword evidence="6" id="KW-0408">Iron</keyword>
<accession>A0A8T0EKG1</accession>
<dbReference type="Gene3D" id="2.40.180.10">
    <property type="entry name" value="Catalase core domain"/>
    <property type="match status" value="1"/>
</dbReference>
<evidence type="ECO:0000256" key="5">
    <source>
        <dbReference type="ARBA" id="ARBA00023002"/>
    </source>
</evidence>
<dbReference type="AlphaFoldDB" id="A0A8T0EKG1"/>
<evidence type="ECO:0000259" key="8">
    <source>
        <dbReference type="Pfam" id="PF06628"/>
    </source>
</evidence>
<dbReference type="InterPro" id="IPR010582">
    <property type="entry name" value="Catalase_immune_responsive"/>
</dbReference>
<keyword evidence="3" id="KW-0349">Heme</keyword>
<feature type="region of interest" description="Disordered" evidence="7">
    <location>
        <begin position="1"/>
        <end position="58"/>
    </location>
</feature>
<feature type="domain" description="Catalase immune-responsive" evidence="8">
    <location>
        <begin position="81"/>
        <end position="142"/>
    </location>
</feature>
<evidence type="ECO:0000313" key="9">
    <source>
        <dbReference type="EMBL" id="KAF8773924.1"/>
    </source>
</evidence>
<sequence>MGGRDGLGADRGAGRAHGESRRGVHIGGGQKATLEEGGRRHSGDGAPNYHPNSFSGPVEDIKAKETSFKVTGDVDRYNSADDDNFTQAGIFYREVLNEEEKSRLVSNIVHHVIDAKDFIQERAVKNFSQADPDYGRRIKEGLAKLKKERAKM</sequence>
<dbReference type="GO" id="GO:0020037">
    <property type="term" value="F:heme binding"/>
    <property type="evidence" value="ECO:0007669"/>
    <property type="project" value="InterPro"/>
</dbReference>
<comment type="similarity">
    <text evidence="1">Belongs to the catalase family.</text>
</comment>
<evidence type="ECO:0000256" key="7">
    <source>
        <dbReference type="SAM" id="MobiDB-lite"/>
    </source>
</evidence>
<dbReference type="GO" id="GO:0046872">
    <property type="term" value="F:metal ion binding"/>
    <property type="evidence" value="ECO:0007669"/>
    <property type="project" value="UniProtKB-KW"/>
</dbReference>
<dbReference type="Proteomes" id="UP000807504">
    <property type="component" value="Unassembled WGS sequence"/>
</dbReference>
<dbReference type="SUPFAM" id="SSF56634">
    <property type="entry name" value="Heme-dependent catalase-like"/>
    <property type="match status" value="1"/>
</dbReference>
<keyword evidence="4" id="KW-0479">Metal-binding</keyword>
<dbReference type="PANTHER" id="PTHR11465">
    <property type="entry name" value="CATALASE"/>
    <property type="match status" value="1"/>
</dbReference>
<proteinExistence type="inferred from homology"/>
<evidence type="ECO:0000256" key="4">
    <source>
        <dbReference type="ARBA" id="ARBA00022723"/>
    </source>
</evidence>